<feature type="compositionally biased region" description="Polar residues" evidence="1">
    <location>
        <begin position="97"/>
        <end position="107"/>
    </location>
</feature>
<accession>A0A9R1W1X6</accession>
<evidence type="ECO:0000313" key="2">
    <source>
        <dbReference type="EMBL" id="KAJ0215553.1"/>
    </source>
</evidence>
<dbReference type="AlphaFoldDB" id="A0A9R1W1X6"/>
<proteinExistence type="predicted"/>
<feature type="compositionally biased region" description="Acidic residues" evidence="1">
    <location>
        <begin position="113"/>
        <end position="122"/>
    </location>
</feature>
<feature type="region of interest" description="Disordered" evidence="1">
    <location>
        <begin position="78"/>
        <end position="127"/>
    </location>
</feature>
<sequence length="189" mass="22072">MHEFRLPKTHLKEIVKPSLEVARYSTKMHRILSNLQQPSNIRRSRSNDFEVFEAALDQFEKITPTRKAFPYLKDVPKWKEQTEGTSQSSDSKRSRNPDATSQQSNGRTHIDINDDPLDLEDEQPLRRKKKKVASATLGSSFMDHFGVKFDRYVQVQETKAEMITRMEQKMIEEQTSFQEAQETLQTKPI</sequence>
<protein>
    <recommendedName>
        <fullName evidence="4">No apical meristem-associated C-terminal domain-containing protein</fullName>
    </recommendedName>
</protein>
<organism evidence="2 3">
    <name type="scientific">Lactuca sativa</name>
    <name type="common">Garden lettuce</name>
    <dbReference type="NCBI Taxonomy" id="4236"/>
    <lineage>
        <taxon>Eukaryota</taxon>
        <taxon>Viridiplantae</taxon>
        <taxon>Streptophyta</taxon>
        <taxon>Embryophyta</taxon>
        <taxon>Tracheophyta</taxon>
        <taxon>Spermatophyta</taxon>
        <taxon>Magnoliopsida</taxon>
        <taxon>eudicotyledons</taxon>
        <taxon>Gunneridae</taxon>
        <taxon>Pentapetalae</taxon>
        <taxon>asterids</taxon>
        <taxon>campanulids</taxon>
        <taxon>Asterales</taxon>
        <taxon>Asteraceae</taxon>
        <taxon>Cichorioideae</taxon>
        <taxon>Cichorieae</taxon>
        <taxon>Lactucinae</taxon>
        <taxon>Lactuca</taxon>
    </lineage>
</organism>
<dbReference type="Proteomes" id="UP000235145">
    <property type="component" value="Unassembled WGS sequence"/>
</dbReference>
<keyword evidence="3" id="KW-1185">Reference proteome</keyword>
<dbReference type="PANTHER" id="PTHR45023">
    <property type="match status" value="1"/>
</dbReference>
<gene>
    <name evidence="2" type="ORF">LSAT_V11C300121870</name>
</gene>
<evidence type="ECO:0008006" key="4">
    <source>
        <dbReference type="Google" id="ProtNLM"/>
    </source>
</evidence>
<comment type="caution">
    <text evidence="2">The sequence shown here is derived from an EMBL/GenBank/DDBJ whole genome shotgun (WGS) entry which is preliminary data.</text>
</comment>
<evidence type="ECO:0000313" key="3">
    <source>
        <dbReference type="Proteomes" id="UP000235145"/>
    </source>
</evidence>
<name>A0A9R1W1X6_LACSA</name>
<dbReference type="EMBL" id="NBSK02000003">
    <property type="protein sequence ID" value="KAJ0215553.1"/>
    <property type="molecule type" value="Genomic_DNA"/>
</dbReference>
<evidence type="ECO:0000256" key="1">
    <source>
        <dbReference type="SAM" id="MobiDB-lite"/>
    </source>
</evidence>
<reference evidence="2 3" key="1">
    <citation type="journal article" date="2017" name="Nat. Commun.">
        <title>Genome assembly with in vitro proximity ligation data and whole-genome triplication in lettuce.</title>
        <authorList>
            <person name="Reyes-Chin-Wo S."/>
            <person name="Wang Z."/>
            <person name="Yang X."/>
            <person name="Kozik A."/>
            <person name="Arikit S."/>
            <person name="Song C."/>
            <person name="Xia L."/>
            <person name="Froenicke L."/>
            <person name="Lavelle D.O."/>
            <person name="Truco M.J."/>
            <person name="Xia R."/>
            <person name="Zhu S."/>
            <person name="Xu C."/>
            <person name="Xu H."/>
            <person name="Xu X."/>
            <person name="Cox K."/>
            <person name="Korf I."/>
            <person name="Meyers B.C."/>
            <person name="Michelmore R.W."/>
        </authorList>
    </citation>
    <scope>NUCLEOTIDE SEQUENCE [LARGE SCALE GENOMIC DNA]</scope>
    <source>
        <strain evidence="3">cv. Salinas</strain>
        <tissue evidence="2">Seedlings</tissue>
    </source>
</reference>
<dbReference type="PANTHER" id="PTHR45023:SF14">
    <property type="entry name" value="GLUTATHIONE TRANSFERASE"/>
    <property type="match status" value="1"/>
</dbReference>